<evidence type="ECO:0000313" key="1">
    <source>
        <dbReference type="EMBL" id="CAA9996964.1"/>
    </source>
</evidence>
<accession>A0A6H5G4U7</accession>
<evidence type="ECO:0000313" key="2">
    <source>
        <dbReference type="Proteomes" id="UP000479000"/>
    </source>
</evidence>
<reference evidence="1 2" key="1">
    <citation type="submission" date="2020-02" db="EMBL/GenBank/DDBJ databases">
        <authorList>
            <person name="Ferguson B K."/>
        </authorList>
    </citation>
    <scope>NUCLEOTIDE SEQUENCE [LARGE SCALE GENOMIC DNA]</scope>
</reference>
<gene>
    <name evidence="1" type="ORF">NTEN_LOCUS3336</name>
</gene>
<keyword evidence="2" id="KW-1185">Reference proteome</keyword>
<dbReference type="AlphaFoldDB" id="A0A6H5G4U7"/>
<feature type="non-terminal residue" evidence="1">
    <location>
        <position position="115"/>
    </location>
</feature>
<organism evidence="1 2">
    <name type="scientific">Nesidiocoris tenuis</name>
    <dbReference type="NCBI Taxonomy" id="355587"/>
    <lineage>
        <taxon>Eukaryota</taxon>
        <taxon>Metazoa</taxon>
        <taxon>Ecdysozoa</taxon>
        <taxon>Arthropoda</taxon>
        <taxon>Hexapoda</taxon>
        <taxon>Insecta</taxon>
        <taxon>Pterygota</taxon>
        <taxon>Neoptera</taxon>
        <taxon>Paraneoptera</taxon>
        <taxon>Hemiptera</taxon>
        <taxon>Heteroptera</taxon>
        <taxon>Panheteroptera</taxon>
        <taxon>Cimicomorpha</taxon>
        <taxon>Miridae</taxon>
        <taxon>Dicyphina</taxon>
        <taxon>Nesidiocoris</taxon>
    </lineage>
</organism>
<name>A0A6H5G4U7_9HEMI</name>
<proteinExistence type="predicted"/>
<dbReference type="EMBL" id="CADCXU010005263">
    <property type="protein sequence ID" value="CAA9996964.1"/>
    <property type="molecule type" value="Genomic_DNA"/>
</dbReference>
<dbReference type="Proteomes" id="UP000479000">
    <property type="component" value="Unassembled WGS sequence"/>
</dbReference>
<sequence>MLIFFLKTASFCRNFSIIGFDASQSGHQFFPSLSTVDLNQRTTGSPFFTNSSSMVSISLANSMTSILLIVLCWALASILLHDCAEESQDLSAAFVKETSSLSGADFLPFSLMSFN</sequence>
<protein>
    <submittedName>
        <fullName evidence="1">Uncharacterized protein</fullName>
    </submittedName>
</protein>